<feature type="compositionally biased region" description="Acidic residues" evidence="1">
    <location>
        <begin position="171"/>
        <end position="187"/>
    </location>
</feature>
<comment type="caution">
    <text evidence="2">The sequence shown here is derived from an EMBL/GenBank/DDBJ whole genome shotgun (WGS) entry which is preliminary data.</text>
</comment>
<sequence>MQSISEHDAHDLGLPTHLVDRRKRGRGSSMYCTQQYFDFICFVESVYLANLTLKMLTAYSDGDIIAVIKNSILSNDSALDKFAVLFNGEMVGEEDRRSLMEYVVGKYANMRGTYFAKHLKGNSGNFVDKLIENQATRPKVANAYHLSKVVASKRGDSAAAATPVAPVDETKSDDDDDDGGGEFECDATPEHHLLWQSAAESVLEYADTGEEQVDDSDDNE</sequence>
<dbReference type="AlphaFoldDB" id="A0ABD3MPH1"/>
<evidence type="ECO:0000256" key="1">
    <source>
        <dbReference type="SAM" id="MobiDB-lite"/>
    </source>
</evidence>
<dbReference type="Proteomes" id="UP001530293">
    <property type="component" value="Unassembled WGS sequence"/>
</dbReference>
<evidence type="ECO:0000313" key="2">
    <source>
        <dbReference type="EMBL" id="KAL3764107.1"/>
    </source>
</evidence>
<gene>
    <name evidence="2" type="ORF">ACHAWU_003919</name>
</gene>
<name>A0ABD3MPH1_9STRA</name>
<reference evidence="2 3" key="1">
    <citation type="submission" date="2024-10" db="EMBL/GenBank/DDBJ databases">
        <title>Updated reference genomes for cyclostephanoid diatoms.</title>
        <authorList>
            <person name="Roberts W.R."/>
            <person name="Alverson A.J."/>
        </authorList>
    </citation>
    <scope>NUCLEOTIDE SEQUENCE [LARGE SCALE GENOMIC DNA]</scope>
    <source>
        <strain evidence="2 3">AJA232-27</strain>
    </source>
</reference>
<keyword evidence="3" id="KW-1185">Reference proteome</keyword>
<accession>A0ABD3MPH1</accession>
<evidence type="ECO:0000313" key="3">
    <source>
        <dbReference type="Proteomes" id="UP001530293"/>
    </source>
</evidence>
<feature type="region of interest" description="Disordered" evidence="1">
    <location>
        <begin position="157"/>
        <end position="191"/>
    </location>
</feature>
<organism evidence="2 3">
    <name type="scientific">Discostella pseudostelligera</name>
    <dbReference type="NCBI Taxonomy" id="259834"/>
    <lineage>
        <taxon>Eukaryota</taxon>
        <taxon>Sar</taxon>
        <taxon>Stramenopiles</taxon>
        <taxon>Ochrophyta</taxon>
        <taxon>Bacillariophyta</taxon>
        <taxon>Coscinodiscophyceae</taxon>
        <taxon>Thalassiosirophycidae</taxon>
        <taxon>Stephanodiscales</taxon>
        <taxon>Stephanodiscaceae</taxon>
        <taxon>Discostella</taxon>
    </lineage>
</organism>
<proteinExistence type="predicted"/>
<dbReference type="EMBL" id="JALLBG020000108">
    <property type="protein sequence ID" value="KAL3764107.1"/>
    <property type="molecule type" value="Genomic_DNA"/>
</dbReference>
<protein>
    <submittedName>
        <fullName evidence="2">Uncharacterized protein</fullName>
    </submittedName>
</protein>